<dbReference type="PROSITE" id="PS51447">
    <property type="entry name" value="FDX_ACB"/>
    <property type="match status" value="1"/>
</dbReference>
<protein>
    <recommendedName>
        <fullName evidence="2">phenylalanine--tRNA ligase</fullName>
        <ecNumber evidence="2">6.1.1.20</ecNumber>
    </recommendedName>
</protein>
<dbReference type="GO" id="GO:0003723">
    <property type="term" value="F:RNA binding"/>
    <property type="evidence" value="ECO:0007669"/>
    <property type="project" value="InterPro"/>
</dbReference>
<evidence type="ECO:0000256" key="1">
    <source>
        <dbReference type="ARBA" id="ARBA00001946"/>
    </source>
</evidence>
<dbReference type="SUPFAM" id="SSF55681">
    <property type="entry name" value="Class II aaRS and biotin synthetases"/>
    <property type="match status" value="1"/>
</dbReference>
<evidence type="ECO:0000259" key="10">
    <source>
        <dbReference type="PROSITE" id="PS51447"/>
    </source>
</evidence>
<dbReference type="GO" id="GO:0005524">
    <property type="term" value="F:ATP binding"/>
    <property type="evidence" value="ECO:0007669"/>
    <property type="project" value="UniProtKB-KW"/>
</dbReference>
<dbReference type="PROSITE" id="PS51483">
    <property type="entry name" value="B5"/>
    <property type="match status" value="1"/>
</dbReference>
<dbReference type="InterPro" id="IPR036690">
    <property type="entry name" value="Fdx_antiC-bd_sf"/>
</dbReference>
<keyword evidence="3 12" id="KW-0436">Ligase</keyword>
<dbReference type="SUPFAM" id="SSF54991">
    <property type="entry name" value="Anticodon-binding domain of PheRS"/>
    <property type="match status" value="1"/>
</dbReference>
<keyword evidence="12" id="KW-0934">Plastid</keyword>
<evidence type="ECO:0000256" key="2">
    <source>
        <dbReference type="ARBA" id="ARBA00012814"/>
    </source>
</evidence>
<reference evidence="12" key="1">
    <citation type="submission" date="2018-09" db="EMBL/GenBank/DDBJ databases">
        <authorList>
            <person name="Pasella M."/>
            <person name="Verbruggen H."/>
            <person name="Nelson W.A."/>
            <person name="Diaz-Tapia P."/>
        </authorList>
    </citation>
    <scope>NUCLEOTIDE SEQUENCE</scope>
</reference>
<dbReference type="Gene3D" id="3.30.56.10">
    <property type="match status" value="2"/>
</dbReference>
<dbReference type="Pfam" id="PF03484">
    <property type="entry name" value="B5"/>
    <property type="match status" value="1"/>
</dbReference>
<dbReference type="Pfam" id="PF17759">
    <property type="entry name" value="tRNA_synthFbeta"/>
    <property type="match status" value="1"/>
</dbReference>
<dbReference type="InterPro" id="IPR045060">
    <property type="entry name" value="Phe-tRNA-ligase_IIc_bsu"/>
</dbReference>
<evidence type="ECO:0000256" key="5">
    <source>
        <dbReference type="ARBA" id="ARBA00022741"/>
    </source>
</evidence>
<evidence type="ECO:0000256" key="7">
    <source>
        <dbReference type="ARBA" id="ARBA00022842"/>
    </source>
</evidence>
<keyword evidence="4" id="KW-0479">Metal-binding</keyword>
<evidence type="ECO:0000256" key="8">
    <source>
        <dbReference type="ARBA" id="ARBA00022917"/>
    </source>
</evidence>
<dbReference type="SMART" id="SM00874">
    <property type="entry name" value="B5"/>
    <property type="match status" value="1"/>
</dbReference>
<evidence type="ECO:0000256" key="3">
    <source>
        <dbReference type="ARBA" id="ARBA00022598"/>
    </source>
</evidence>
<comment type="cofactor">
    <cofactor evidence="1">
        <name>Mg(2+)</name>
        <dbReference type="ChEBI" id="CHEBI:18420"/>
    </cofactor>
</comment>
<dbReference type="EMBL" id="MH853471">
    <property type="protein sequence ID" value="QCH39748.1"/>
    <property type="molecule type" value="Genomic_DNA"/>
</dbReference>
<keyword evidence="5" id="KW-0547">Nucleotide-binding</keyword>
<reference evidence="12" key="2">
    <citation type="journal article" date="2019" name="Phycologia">
        <title>The phylogenetic position of the morphologically unusual Pleurostichidium falkenbergii (Rhodomelaceae, Rhodophyta) based on plastid phylogenomics.</title>
        <authorList>
            <person name="Pasella M.M."/>
            <person name="Verbruggen H."/>
            <person name="Nelson W.A."/>
            <person name="Diaz-Tapia P."/>
        </authorList>
    </citation>
    <scope>NUCLEOTIDE SEQUENCE</scope>
</reference>
<accession>A0A4D6UYN6</accession>
<dbReference type="Gene3D" id="3.30.70.380">
    <property type="entry name" value="Ferrodoxin-fold anticodon-binding domain"/>
    <property type="match status" value="1"/>
</dbReference>
<evidence type="ECO:0000259" key="11">
    <source>
        <dbReference type="PROSITE" id="PS51483"/>
    </source>
</evidence>
<organism evidence="12">
    <name type="scientific">Pleurostichidium falkenbergii</name>
    <dbReference type="NCBI Taxonomy" id="121064"/>
    <lineage>
        <taxon>Eukaryota</taxon>
        <taxon>Rhodophyta</taxon>
        <taxon>Florideophyceae</taxon>
        <taxon>Rhodymeniophycidae</taxon>
        <taxon>Ceramiales</taxon>
        <taxon>Rhodomelaceae</taxon>
        <taxon>Pleurostichidium</taxon>
    </lineage>
</organism>
<dbReference type="EC" id="6.1.1.20" evidence="2"/>
<dbReference type="GO" id="GO:0004826">
    <property type="term" value="F:phenylalanine-tRNA ligase activity"/>
    <property type="evidence" value="ECO:0007669"/>
    <property type="project" value="UniProtKB-EC"/>
</dbReference>
<evidence type="ECO:0000256" key="6">
    <source>
        <dbReference type="ARBA" id="ARBA00022840"/>
    </source>
</evidence>
<dbReference type="InterPro" id="IPR009061">
    <property type="entry name" value="DNA-bd_dom_put_sf"/>
</dbReference>
<dbReference type="AlphaFoldDB" id="A0A4D6UYN6"/>
<dbReference type="InterPro" id="IPR045864">
    <property type="entry name" value="aa-tRNA-synth_II/BPL/LPL"/>
</dbReference>
<keyword evidence="7" id="KW-0460">Magnesium</keyword>
<geneLocation type="plastid" evidence="12"/>
<dbReference type="PANTHER" id="PTHR10947">
    <property type="entry name" value="PHENYLALANYL-TRNA SYNTHETASE BETA CHAIN AND LEUCINE-RICH REPEAT-CONTAINING PROTEIN 47"/>
    <property type="match status" value="1"/>
</dbReference>
<dbReference type="SUPFAM" id="SSF46955">
    <property type="entry name" value="Putative DNA-binding domain"/>
    <property type="match status" value="2"/>
</dbReference>
<dbReference type="GeneID" id="40488357"/>
<evidence type="ECO:0000256" key="9">
    <source>
        <dbReference type="ARBA" id="ARBA00023146"/>
    </source>
</evidence>
<dbReference type="InterPro" id="IPR005147">
    <property type="entry name" value="tRNA_synthase_B5-dom"/>
</dbReference>
<dbReference type="PANTHER" id="PTHR10947:SF0">
    <property type="entry name" value="PHENYLALANINE--TRNA LIGASE BETA SUBUNIT"/>
    <property type="match status" value="1"/>
</dbReference>
<keyword evidence="8" id="KW-0648">Protein biosynthesis</keyword>
<keyword evidence="9" id="KW-0030">Aminoacyl-tRNA synthetase</keyword>
<sequence length="665" mass="79044">MKFSWKLINQFIDLNEMTLDHFKNHLTLSGLEVDNIDNIENDKDKVIDLSITTNRDEIYSAFSLAREASTIFNIPIKILPIRLNYYNSVEYDLKKLVNHKYTHIEYTRIIHLGAIDNKKTPKWLSSELKIYQIKETSILNNIQEYIKMKWGKTFYILTLQEIKERKNLKQHHYFSQLCDLQEITKLLNNTADQLSNSKLLIFTTTQARKDYVYLTHETNEFCENIYNDSIKLINTIIHVRIGKYIERHRKIVVKDKSIKVKRDSIHKCLGQVIGKTYKFIDTNKTIEILKQLKLRPEYNKEEKVFKVYIPDYRKNDLTREIDLIEEIGRIYQFNYFFNQIKKDKLKGYQSKNSIKIKKIRSALRNLGLHEVVNCGITNNLKRNNESIKIYNSITNERKELRLNILESIINNYQHNRKHSANNIEIFEVGKVFKRDNKNKKEYIEQRHIGGLIYNIQYNRNNWQEKPNSINFFHFKNVMETFLIKINSTATLKKIVNNKDIRAIDNVKYLLKKNTKMHICNQNNQTVIGIIGELNDRVIGKSQIKHERVYIFEINLDDLLETAYLKNHLNYSTKKYSYYPSVIRDVSVTLAKHVDIEQIKQIILQETNELIESVEVFNEYKKNDKIPIRVVSLRVKYRSFSKTLSSTDIKKIDLSLEHKLKIIEQV</sequence>
<dbReference type="Gene3D" id="3.30.930.10">
    <property type="entry name" value="Bira Bifunctional Protein, Domain 2"/>
    <property type="match status" value="1"/>
</dbReference>
<feature type="domain" description="FDX-ACB" evidence="10">
    <location>
        <begin position="576"/>
        <end position="665"/>
    </location>
</feature>
<feature type="domain" description="B5" evidence="11">
    <location>
        <begin position="253"/>
        <end position="338"/>
    </location>
</feature>
<dbReference type="GO" id="GO:0006432">
    <property type="term" value="P:phenylalanyl-tRNA aminoacylation"/>
    <property type="evidence" value="ECO:0007669"/>
    <property type="project" value="InterPro"/>
</dbReference>
<proteinExistence type="predicted"/>
<evidence type="ECO:0000256" key="4">
    <source>
        <dbReference type="ARBA" id="ARBA00022723"/>
    </source>
</evidence>
<dbReference type="InterPro" id="IPR041616">
    <property type="entry name" value="PheRS_beta_core"/>
</dbReference>
<dbReference type="Pfam" id="PF03147">
    <property type="entry name" value="FDX-ACB"/>
    <property type="match status" value="1"/>
</dbReference>
<gene>
    <name evidence="12" type="primary">syfB</name>
</gene>
<dbReference type="RefSeq" id="YP_009654461.1">
    <property type="nucleotide sequence ID" value="NC_042794.1"/>
</dbReference>
<keyword evidence="6" id="KW-0067">ATP-binding</keyword>
<name>A0A4D6UYN6_9FLOR</name>
<evidence type="ECO:0000313" key="12">
    <source>
        <dbReference type="EMBL" id="QCH39748.1"/>
    </source>
</evidence>
<dbReference type="InterPro" id="IPR005121">
    <property type="entry name" value="Fdx_antiC-bd"/>
</dbReference>
<dbReference type="GO" id="GO:0009328">
    <property type="term" value="C:phenylalanine-tRNA ligase complex"/>
    <property type="evidence" value="ECO:0007669"/>
    <property type="project" value="TreeGrafter"/>
</dbReference>
<dbReference type="GO" id="GO:0000287">
    <property type="term" value="F:magnesium ion binding"/>
    <property type="evidence" value="ECO:0007669"/>
    <property type="project" value="InterPro"/>
</dbReference>
<dbReference type="SMART" id="SM00896">
    <property type="entry name" value="FDX-ACB"/>
    <property type="match status" value="1"/>
</dbReference>